<proteinExistence type="predicted"/>
<comment type="caution">
    <text evidence="1">The sequence shown here is derived from an EMBL/GenBank/DDBJ whole genome shotgun (WGS) entry which is preliminary data.</text>
</comment>
<evidence type="ECO:0008006" key="3">
    <source>
        <dbReference type="Google" id="ProtNLM"/>
    </source>
</evidence>
<dbReference type="Proteomes" id="UP000034837">
    <property type="component" value="Unassembled WGS sequence"/>
</dbReference>
<name>A0A0G1D4W7_9BACT</name>
<organism evidence="1 2">
    <name type="scientific">Candidatus Magasanikbacteria bacterium GW2011_GWA2_42_32</name>
    <dbReference type="NCBI Taxonomy" id="1619039"/>
    <lineage>
        <taxon>Bacteria</taxon>
        <taxon>Candidatus Magasanikiibacteriota</taxon>
    </lineage>
</organism>
<dbReference type="AlphaFoldDB" id="A0A0G1D4W7"/>
<sequence length="155" mass="17819">MFHLYNLKFKLWHKLAVFALILAILLDLGLPQLAIAEDSLLNWKQNNLSLPTSPERQPRKIVEAVVTVYTSTPDQTDDSPFIAANGQRVYDGLVAANWLPLGTHVRFPEMYGDKIFTINDRMNKKYGYGRADIWFNTSRAEALKFGVQRLKMEIY</sequence>
<reference evidence="1 2" key="1">
    <citation type="journal article" date="2015" name="Nature">
        <title>rRNA introns, odd ribosomes, and small enigmatic genomes across a large radiation of phyla.</title>
        <authorList>
            <person name="Brown C.T."/>
            <person name="Hug L.A."/>
            <person name="Thomas B.C."/>
            <person name="Sharon I."/>
            <person name="Castelle C.J."/>
            <person name="Singh A."/>
            <person name="Wilkins M.J."/>
            <person name="Williams K.H."/>
            <person name="Banfield J.F."/>
        </authorList>
    </citation>
    <scope>NUCLEOTIDE SEQUENCE [LARGE SCALE GENOMIC DNA]</scope>
</reference>
<dbReference type="CDD" id="cd22784">
    <property type="entry name" value="DPBB_MltA_YuiC-like"/>
    <property type="match status" value="1"/>
</dbReference>
<gene>
    <name evidence="1" type="ORF">UV20_C0003G0013</name>
</gene>
<evidence type="ECO:0000313" key="2">
    <source>
        <dbReference type="Proteomes" id="UP000034837"/>
    </source>
</evidence>
<dbReference type="EMBL" id="LCDO01000003">
    <property type="protein sequence ID" value="KKS57073.1"/>
    <property type="molecule type" value="Genomic_DNA"/>
</dbReference>
<accession>A0A0G1D4W7</accession>
<protein>
    <recommendedName>
        <fullName evidence="3">3D domain-containing protein</fullName>
    </recommendedName>
</protein>
<evidence type="ECO:0000313" key="1">
    <source>
        <dbReference type="EMBL" id="KKS57073.1"/>
    </source>
</evidence>